<comment type="caution">
    <text evidence="1">The sequence shown here is derived from an EMBL/GenBank/DDBJ whole genome shotgun (WGS) entry which is preliminary data.</text>
</comment>
<organism evidence="1">
    <name type="scientific">marine sediment metagenome</name>
    <dbReference type="NCBI Taxonomy" id="412755"/>
    <lineage>
        <taxon>unclassified sequences</taxon>
        <taxon>metagenomes</taxon>
        <taxon>ecological metagenomes</taxon>
    </lineage>
</organism>
<protein>
    <submittedName>
        <fullName evidence="1">Uncharacterized protein</fullName>
    </submittedName>
</protein>
<reference evidence="1" key="1">
    <citation type="journal article" date="2014" name="Front. Microbiol.">
        <title>High frequency of phylogenetically diverse reductive dehalogenase-homologous genes in deep subseafloor sedimentary metagenomes.</title>
        <authorList>
            <person name="Kawai M."/>
            <person name="Futagami T."/>
            <person name="Toyoda A."/>
            <person name="Takaki Y."/>
            <person name="Nishi S."/>
            <person name="Hori S."/>
            <person name="Arai W."/>
            <person name="Tsubouchi T."/>
            <person name="Morono Y."/>
            <person name="Uchiyama I."/>
            <person name="Ito T."/>
            <person name="Fujiyama A."/>
            <person name="Inagaki F."/>
            <person name="Takami H."/>
        </authorList>
    </citation>
    <scope>NUCLEOTIDE SEQUENCE</scope>
    <source>
        <strain evidence="1">Expedition CK06-06</strain>
    </source>
</reference>
<feature type="non-terminal residue" evidence="1">
    <location>
        <position position="268"/>
    </location>
</feature>
<evidence type="ECO:0000313" key="1">
    <source>
        <dbReference type="EMBL" id="GAI94745.1"/>
    </source>
</evidence>
<proteinExistence type="predicted"/>
<dbReference type="AlphaFoldDB" id="X1U4I3"/>
<dbReference type="EMBL" id="BARW01022026">
    <property type="protein sequence ID" value="GAI94745.1"/>
    <property type="molecule type" value="Genomic_DNA"/>
</dbReference>
<accession>X1U4I3</accession>
<gene>
    <name evidence="1" type="ORF">S12H4_36880</name>
</gene>
<name>X1U4I3_9ZZZZ</name>
<feature type="non-terminal residue" evidence="1">
    <location>
        <position position="1"/>
    </location>
</feature>
<sequence>PNVPREIKELRKKFKDFLKDEIQDEFFDRIVKAMPSRILLKQRAKKSPSLQSYVIKKGKVGVAQKFNICELEFILSTMLKEGGKLHITCPDKMNIELGWSKEDKKIFRETNSSLSLKKITGEMVELGKIYIFTDSKSNKNIMYAPLSGGNSLPITVETCPYVKSSIESALMRMGLLTSPKLEELAKDMCRFDDVLIGLDTTCFYHSVITAALLDSFVGIARYPYLDTPNWVTLVASVISTGEIEHKATESKEYFDDKDTQLTHNRRIA</sequence>